<dbReference type="InterPro" id="IPR001406">
    <property type="entry name" value="PsdUridine_synth_TruA"/>
</dbReference>
<dbReference type="PANTHER" id="PTHR11142">
    <property type="entry name" value="PSEUDOURIDYLATE SYNTHASE"/>
    <property type="match status" value="1"/>
</dbReference>
<feature type="domain" description="Pseudouridine synthase I TruA alpha/beta" evidence="6">
    <location>
        <begin position="115"/>
        <end position="246"/>
    </location>
</feature>
<evidence type="ECO:0000256" key="1">
    <source>
        <dbReference type="ARBA" id="ARBA00009375"/>
    </source>
</evidence>
<protein>
    <recommendedName>
        <fullName evidence="4">tRNA pseudouridine synthase</fullName>
        <ecNumber evidence="4">5.4.99.12</ecNumber>
    </recommendedName>
</protein>
<dbReference type="GO" id="GO:0160147">
    <property type="term" value="F:tRNA pseudouridine(38-40) synthase activity"/>
    <property type="evidence" value="ECO:0007669"/>
    <property type="project" value="UniProtKB-EC"/>
</dbReference>
<evidence type="ECO:0000256" key="3">
    <source>
        <dbReference type="ARBA" id="ARBA00023235"/>
    </source>
</evidence>
<dbReference type="Gene3D" id="3.30.70.660">
    <property type="entry name" value="Pseudouridine synthase I, catalytic domain, C-terminal subdomain"/>
    <property type="match status" value="1"/>
</dbReference>
<dbReference type="SUPFAM" id="SSF55120">
    <property type="entry name" value="Pseudouridine synthase"/>
    <property type="match status" value="1"/>
</dbReference>
<sequence length="357" mass="37872">MVGASRTDGGAHAHGQVVHFDVYGVRDNLEEDTLYYNSFLPPDVRVLGMSYADPGFDCHFSSCGKTYTYRLSAGLPDPLQARYRWDVYERWCTRSRGKPGRLSDVALDVGLMQRAAEGLLGRHDFTTFADAKRPAGLGSAKRKNPKLAEKGIKPERTAAKNTRILTHLTLSESVSSVTGGQEVTMTVTGNGFLYRMVRMLAAGLVEVGHRRITPAGLAEALAAADRSALPIEAAPPHGLVLSRVHFAGDAGFEARVRAVAEAVRARGGPEAEAEAGAIERELGQTQGQRAAALMRAAAAARKAARAQGEGGAEGGERGVEGGDGEVVEAGAGAGVEEGEEELGAVDYSKLRDRDDDQ</sequence>
<dbReference type="OrthoDB" id="271910at2759"/>
<comment type="similarity">
    <text evidence="1 4">Belongs to the tRNA pseudouridine synthase TruA family.</text>
</comment>
<dbReference type="InterPro" id="IPR020097">
    <property type="entry name" value="PsdUridine_synth_TruA_a/b_dom"/>
</dbReference>
<keyword evidence="2 4" id="KW-0819">tRNA processing</keyword>
<evidence type="ECO:0000256" key="2">
    <source>
        <dbReference type="ARBA" id="ARBA00022694"/>
    </source>
</evidence>
<comment type="catalytic activity">
    <reaction evidence="4">
        <text>uridine(38/39/40) in tRNA = pseudouridine(38/39/40) in tRNA</text>
        <dbReference type="Rhea" id="RHEA:22376"/>
        <dbReference type="Rhea" id="RHEA-COMP:10085"/>
        <dbReference type="Rhea" id="RHEA-COMP:10087"/>
        <dbReference type="ChEBI" id="CHEBI:65314"/>
        <dbReference type="ChEBI" id="CHEBI:65315"/>
        <dbReference type="EC" id="5.4.99.12"/>
    </reaction>
</comment>
<reference evidence="7" key="1">
    <citation type="journal article" date="2020" name="bioRxiv">
        <title>Comparative genomics of Chlamydomonas.</title>
        <authorList>
            <person name="Craig R.J."/>
            <person name="Hasan A.R."/>
            <person name="Ness R.W."/>
            <person name="Keightley P.D."/>
        </authorList>
    </citation>
    <scope>NUCLEOTIDE SEQUENCE</scope>
    <source>
        <strain evidence="7">CCAP 11/70</strain>
    </source>
</reference>
<organism evidence="7 8">
    <name type="scientific">Edaphochlamys debaryana</name>
    <dbReference type="NCBI Taxonomy" id="47281"/>
    <lineage>
        <taxon>Eukaryota</taxon>
        <taxon>Viridiplantae</taxon>
        <taxon>Chlorophyta</taxon>
        <taxon>core chlorophytes</taxon>
        <taxon>Chlorophyceae</taxon>
        <taxon>CS clade</taxon>
        <taxon>Chlamydomonadales</taxon>
        <taxon>Chlamydomonadales incertae sedis</taxon>
        <taxon>Edaphochlamys</taxon>
    </lineage>
</organism>
<dbReference type="InterPro" id="IPR020103">
    <property type="entry name" value="PsdUridine_synth_cat_dom_sf"/>
</dbReference>
<dbReference type="Pfam" id="PF01416">
    <property type="entry name" value="PseudoU_synth_1"/>
    <property type="match status" value="1"/>
</dbReference>
<dbReference type="EC" id="5.4.99.12" evidence="4"/>
<evidence type="ECO:0000259" key="6">
    <source>
        <dbReference type="Pfam" id="PF01416"/>
    </source>
</evidence>
<feature type="compositionally biased region" description="Basic and acidic residues" evidence="5">
    <location>
        <begin position="348"/>
        <end position="357"/>
    </location>
</feature>
<dbReference type="AlphaFoldDB" id="A0A835XSC4"/>
<feature type="region of interest" description="Disordered" evidence="5">
    <location>
        <begin position="306"/>
        <end position="357"/>
    </location>
</feature>
<comment type="caution">
    <text evidence="7">The sequence shown here is derived from an EMBL/GenBank/DDBJ whole genome shotgun (WGS) entry which is preliminary data.</text>
</comment>
<dbReference type="Proteomes" id="UP000612055">
    <property type="component" value="Unassembled WGS sequence"/>
</dbReference>
<keyword evidence="8" id="KW-1185">Reference proteome</keyword>
<dbReference type="Gene3D" id="3.30.70.580">
    <property type="entry name" value="Pseudouridine synthase I, catalytic domain, N-terminal subdomain"/>
    <property type="match status" value="1"/>
</dbReference>
<dbReference type="PANTHER" id="PTHR11142:SF0">
    <property type="entry name" value="TRNA PSEUDOURIDINE SYNTHASE-LIKE 1"/>
    <property type="match status" value="1"/>
</dbReference>
<dbReference type="EMBL" id="JAEHOE010000080">
    <property type="protein sequence ID" value="KAG2488767.1"/>
    <property type="molecule type" value="Genomic_DNA"/>
</dbReference>
<evidence type="ECO:0000313" key="8">
    <source>
        <dbReference type="Proteomes" id="UP000612055"/>
    </source>
</evidence>
<evidence type="ECO:0000313" key="7">
    <source>
        <dbReference type="EMBL" id="KAG2488767.1"/>
    </source>
</evidence>
<keyword evidence="3 4" id="KW-0413">Isomerase</keyword>
<accession>A0A835XSC4</accession>
<name>A0A835XSC4_9CHLO</name>
<gene>
    <name evidence="7" type="ORF">HYH03_012765</name>
</gene>
<dbReference type="InterPro" id="IPR020094">
    <property type="entry name" value="TruA/RsuA/RluB/E/F_N"/>
</dbReference>
<evidence type="ECO:0000256" key="4">
    <source>
        <dbReference type="RuleBase" id="RU003792"/>
    </source>
</evidence>
<proteinExistence type="inferred from homology"/>
<dbReference type="InterPro" id="IPR020095">
    <property type="entry name" value="PsdUridine_synth_TruA_C"/>
</dbReference>
<evidence type="ECO:0000256" key="5">
    <source>
        <dbReference type="SAM" id="MobiDB-lite"/>
    </source>
</evidence>
<dbReference type="GO" id="GO:0031119">
    <property type="term" value="P:tRNA pseudouridine synthesis"/>
    <property type="evidence" value="ECO:0007669"/>
    <property type="project" value="TreeGrafter"/>
</dbReference>
<dbReference type="GO" id="GO:0003723">
    <property type="term" value="F:RNA binding"/>
    <property type="evidence" value="ECO:0007669"/>
    <property type="project" value="InterPro"/>
</dbReference>